<evidence type="ECO:0008006" key="4">
    <source>
        <dbReference type="Google" id="ProtNLM"/>
    </source>
</evidence>
<organism evidence="2 3">
    <name type="scientific">Spiroplasma alleghenense</name>
    <dbReference type="NCBI Taxonomy" id="216931"/>
    <lineage>
        <taxon>Bacteria</taxon>
        <taxon>Bacillati</taxon>
        <taxon>Mycoplasmatota</taxon>
        <taxon>Mollicutes</taxon>
        <taxon>Entomoplasmatales</taxon>
        <taxon>Spiroplasmataceae</taxon>
        <taxon>Spiroplasma</taxon>
    </lineage>
</organism>
<proteinExistence type="predicted"/>
<dbReference type="AlphaFoldDB" id="A0A345Z303"/>
<dbReference type="RefSeq" id="WP_115557899.1">
    <property type="nucleotide sequence ID" value="NZ_CP031376.1"/>
</dbReference>
<dbReference type="PROSITE" id="PS51257">
    <property type="entry name" value="PROKAR_LIPOPROTEIN"/>
    <property type="match status" value="1"/>
</dbReference>
<dbReference type="KEGG" id="salx:SALLE_v1c03080"/>
<protein>
    <recommendedName>
        <fullName evidence="4">Lipoprotein</fullName>
    </recommendedName>
</protein>
<feature type="signal peptide" evidence="1">
    <location>
        <begin position="1"/>
        <end position="20"/>
    </location>
</feature>
<accession>A0A345Z303</accession>
<evidence type="ECO:0000313" key="2">
    <source>
        <dbReference type="EMBL" id="AXK50982.1"/>
    </source>
</evidence>
<dbReference type="NCBIfam" id="NF038029">
    <property type="entry name" value="LP_plasma"/>
    <property type="match status" value="1"/>
</dbReference>
<reference evidence="2 3" key="1">
    <citation type="submission" date="2018-07" db="EMBL/GenBank/DDBJ databases">
        <title>Complete genome sequence of Spiroplasma alleghenense PLHS-1 (ATCC 51752).</title>
        <authorList>
            <person name="Chou L."/>
            <person name="Lee T.-Y."/>
            <person name="Tsai Y.-M."/>
            <person name="Kuo C.-H."/>
        </authorList>
    </citation>
    <scope>NUCLEOTIDE SEQUENCE [LARGE SCALE GENOMIC DNA]</scope>
    <source>
        <strain evidence="2 3">PLHS-1</strain>
    </source>
</reference>
<name>A0A345Z303_9MOLU</name>
<evidence type="ECO:0000256" key="1">
    <source>
        <dbReference type="SAM" id="SignalP"/>
    </source>
</evidence>
<dbReference type="Proteomes" id="UP000254792">
    <property type="component" value="Chromosome"/>
</dbReference>
<evidence type="ECO:0000313" key="3">
    <source>
        <dbReference type="Proteomes" id="UP000254792"/>
    </source>
</evidence>
<keyword evidence="3" id="KW-1185">Reference proteome</keyword>
<dbReference type="EMBL" id="CP031376">
    <property type="protein sequence ID" value="AXK50982.1"/>
    <property type="molecule type" value="Genomic_DNA"/>
</dbReference>
<feature type="chain" id="PRO_5016765042" description="Lipoprotein" evidence="1">
    <location>
        <begin position="21"/>
        <end position="214"/>
    </location>
</feature>
<sequence length="214" mass="24792">MKRILTILASISLVSTPALSTVSCFEIGDNALLYLSSKITGDYEYSNKKAIIHFNNENDERAYDYSPLITDFLKLMGSDKFDTNKYRALQMQFLSEIEFFDYLVNESNQTPTWDYQVLDVNPQPAYKASHIDKNDLEEEFVLSKIIRVDNYNQTPTQSNKDIYFKDVIVREWIFSEVNDGVGLYSSTKNTKKVDIYVRNQNLTDIQKNAILIEN</sequence>
<gene>
    <name evidence="2" type="ORF">SALLE_v1c03080</name>
</gene>
<dbReference type="InterPro" id="IPR054816">
    <property type="entry name" value="Lipoprotein_mollicutes-type_CS"/>
</dbReference>
<dbReference type="OrthoDB" id="9827702at2"/>
<keyword evidence="1" id="KW-0732">Signal</keyword>